<dbReference type="NCBIfam" id="TIGR00399">
    <property type="entry name" value="metG_C_term"/>
    <property type="match status" value="1"/>
</dbReference>
<evidence type="ECO:0000256" key="3">
    <source>
        <dbReference type="ARBA" id="ARBA00008258"/>
    </source>
</evidence>
<evidence type="ECO:0000256" key="7">
    <source>
        <dbReference type="ARBA" id="ARBA00022598"/>
    </source>
</evidence>
<keyword evidence="6 16" id="KW-0820">tRNA-binding</keyword>
<comment type="similarity">
    <text evidence="3 16">Belongs to the class-I aminoacyl-tRNA synthetase family. MetG type 1 subfamily.</text>
</comment>
<evidence type="ECO:0000256" key="1">
    <source>
        <dbReference type="ARBA" id="ARBA00003314"/>
    </source>
</evidence>
<dbReference type="SUPFAM" id="SSF52374">
    <property type="entry name" value="Nucleotidylyl transferase"/>
    <property type="match status" value="1"/>
</dbReference>
<keyword evidence="14 16" id="KW-0030">Aminoacyl-tRNA synthetase</keyword>
<evidence type="ECO:0000256" key="16">
    <source>
        <dbReference type="HAMAP-Rule" id="MF_00098"/>
    </source>
</evidence>
<dbReference type="PROSITE" id="PS00178">
    <property type="entry name" value="AA_TRNA_LIGASE_I"/>
    <property type="match status" value="1"/>
</dbReference>
<evidence type="ECO:0000259" key="17">
    <source>
        <dbReference type="PROSITE" id="PS50886"/>
    </source>
</evidence>
<evidence type="ECO:0000256" key="8">
    <source>
        <dbReference type="ARBA" id="ARBA00022723"/>
    </source>
</evidence>
<reference evidence="18 19" key="1">
    <citation type="submission" date="2019-02" db="EMBL/GenBank/DDBJ databases">
        <title>Deep-cultivation of Planctomycetes and their phenomic and genomic characterization uncovers novel biology.</title>
        <authorList>
            <person name="Wiegand S."/>
            <person name="Jogler M."/>
            <person name="Boedeker C."/>
            <person name="Pinto D."/>
            <person name="Vollmers J."/>
            <person name="Rivas-Marin E."/>
            <person name="Kohn T."/>
            <person name="Peeters S.H."/>
            <person name="Heuer A."/>
            <person name="Rast P."/>
            <person name="Oberbeckmann S."/>
            <person name="Bunk B."/>
            <person name="Jeske O."/>
            <person name="Meyerdierks A."/>
            <person name="Storesund J.E."/>
            <person name="Kallscheuer N."/>
            <person name="Luecker S."/>
            <person name="Lage O.M."/>
            <person name="Pohl T."/>
            <person name="Merkel B.J."/>
            <person name="Hornburger P."/>
            <person name="Mueller R.-W."/>
            <person name="Bruemmer F."/>
            <person name="Labrenz M."/>
            <person name="Spormann A.M."/>
            <person name="Op Den Camp H."/>
            <person name="Overmann J."/>
            <person name="Amann R."/>
            <person name="Jetten M.S.M."/>
            <person name="Mascher T."/>
            <person name="Medema M.H."/>
            <person name="Devos D.P."/>
            <person name="Kaster A.-K."/>
            <person name="Ovreas L."/>
            <person name="Rohde M."/>
            <person name="Galperin M.Y."/>
            <person name="Jogler C."/>
        </authorList>
    </citation>
    <scope>NUCLEOTIDE SEQUENCE [LARGE SCALE GENOMIC DNA]</scope>
    <source>
        <strain evidence="18 19">CA85</strain>
    </source>
</reference>
<evidence type="ECO:0000256" key="12">
    <source>
        <dbReference type="ARBA" id="ARBA00022884"/>
    </source>
</evidence>
<feature type="binding site" evidence="16">
    <location>
        <position position="164"/>
    </location>
    <ligand>
        <name>Zn(2+)</name>
        <dbReference type="ChEBI" id="CHEBI:29105"/>
    </ligand>
</feature>
<dbReference type="InterPro" id="IPR014758">
    <property type="entry name" value="Met-tRNA_synth"/>
</dbReference>
<evidence type="ECO:0000256" key="2">
    <source>
        <dbReference type="ARBA" id="ARBA00004496"/>
    </source>
</evidence>
<dbReference type="InterPro" id="IPR002547">
    <property type="entry name" value="tRNA-bd_dom"/>
</dbReference>
<dbReference type="SUPFAM" id="SSF50249">
    <property type="entry name" value="Nucleic acid-binding proteins"/>
    <property type="match status" value="1"/>
</dbReference>
<dbReference type="CDD" id="cd02800">
    <property type="entry name" value="tRNA_bind_EcMetRS_like"/>
    <property type="match status" value="1"/>
</dbReference>
<evidence type="ECO:0000256" key="15">
    <source>
        <dbReference type="ARBA" id="ARBA00047364"/>
    </source>
</evidence>
<dbReference type="InterPro" id="IPR023458">
    <property type="entry name" value="Met-tRNA_ligase_1"/>
</dbReference>
<keyword evidence="8 16" id="KW-0479">Metal-binding</keyword>
<accession>A0A5C5WZL4</accession>
<feature type="binding site" evidence="16">
    <location>
        <position position="352"/>
    </location>
    <ligand>
        <name>ATP</name>
        <dbReference type="ChEBI" id="CHEBI:30616"/>
    </ligand>
</feature>
<keyword evidence="12 16" id="KW-0694">RNA-binding</keyword>
<dbReference type="InterPro" id="IPR004495">
    <property type="entry name" value="Met-tRNA-synth_bsu_C"/>
</dbReference>
<dbReference type="InterPro" id="IPR029038">
    <property type="entry name" value="MetRS_Zn"/>
</dbReference>
<dbReference type="HAMAP" id="MF_00098">
    <property type="entry name" value="Met_tRNA_synth_type1"/>
    <property type="match status" value="1"/>
</dbReference>
<sequence length="702" mass="78190">MPVAVFSILPFALFVETALLLMSRRLLVTAALPYANGPIHIGHLVEYLQTDIWVRFQKLRGHRCLYICADDTHGTAIMIRARKEGRSELDLIAEMSESHQRDFAGFGIEFDHYGSTHSDENQAICGEFWQALRSQDLVVERIVQQLFDPEAETFLADRFVRGTCPKCGRTDQAGDNCTCGHTYAPTDLIDPISTLSGATPVLKEAPHLFVQLEKLHGFLQEWVATSGALQSETANYLQGHFLAEELRDWDVSRPAPYFGFEIPDSPGNYWYVWFDAPIGYIASTQQWCQRNGEQLADWWKSDDCEVHHFIGKDITYFHTLFWPGMLKTAGYSLPTKVHIHGFLNVNGTKMSKRDGTLVKAETFLKHVDPKALRYFYASKLSSRVEDLDLSISEFVDKVNSDLVGKVVNLASRVGKFAHRTGLSDSYPEDGGLFAKAAAQGEAIAEAYEQCEYARAMRLIMELADAANPFVEHARPWEMNKDESRQDELRDVCTVALNLFRQLAVYLAPVLPSLADSCGELLGDKLVSWDQSQTPLVGSSVGKFTRMMDRVQIEDLEKMIEESKVEAAADAEATGLATPTFQDSDQPLKDEPLADEITIDDFMKVDLRVARVITAEQVPEANKLLKLTLGLGGDETRQVFAGIKAAYDPDQLVGRMVVMVANLKPRKMRFGMSEGMVAASGPGGADVFILSVDEGALPGQRVH</sequence>
<gene>
    <name evidence="16 18" type="primary">metG</name>
    <name evidence="18" type="ORF">CA85_46010</name>
</gene>
<feature type="short sequence motif" description="'HIGH' region" evidence="16">
    <location>
        <begin position="33"/>
        <end position="43"/>
    </location>
</feature>
<feature type="binding site" evidence="16">
    <location>
        <position position="167"/>
    </location>
    <ligand>
        <name>Zn(2+)</name>
        <dbReference type="ChEBI" id="CHEBI:29105"/>
    </ligand>
</feature>
<comment type="caution">
    <text evidence="16">Lacks conserved residue(s) required for the propagation of feature annotation.</text>
</comment>
<keyword evidence="5 16" id="KW-0963">Cytoplasm</keyword>
<dbReference type="CDD" id="cd07957">
    <property type="entry name" value="Anticodon_Ia_Met"/>
    <property type="match status" value="1"/>
</dbReference>
<dbReference type="Pfam" id="PF09334">
    <property type="entry name" value="tRNA-synt_1g"/>
    <property type="match status" value="1"/>
</dbReference>
<dbReference type="PRINTS" id="PR01041">
    <property type="entry name" value="TRNASYNTHMET"/>
</dbReference>
<evidence type="ECO:0000313" key="18">
    <source>
        <dbReference type="EMBL" id="TWT56010.1"/>
    </source>
</evidence>
<name>A0A5C5WZL4_9BACT</name>
<dbReference type="InterPro" id="IPR012340">
    <property type="entry name" value="NA-bd_OB-fold"/>
</dbReference>
<evidence type="ECO:0000256" key="13">
    <source>
        <dbReference type="ARBA" id="ARBA00022917"/>
    </source>
</evidence>
<evidence type="ECO:0000256" key="11">
    <source>
        <dbReference type="ARBA" id="ARBA00022840"/>
    </source>
</evidence>
<dbReference type="NCBIfam" id="TIGR00398">
    <property type="entry name" value="metG"/>
    <property type="match status" value="1"/>
</dbReference>
<dbReference type="Gene3D" id="2.40.50.140">
    <property type="entry name" value="Nucleic acid-binding proteins"/>
    <property type="match status" value="1"/>
</dbReference>
<evidence type="ECO:0000256" key="10">
    <source>
        <dbReference type="ARBA" id="ARBA00022833"/>
    </source>
</evidence>
<organism evidence="18 19">
    <name type="scientific">Allorhodopirellula solitaria</name>
    <dbReference type="NCBI Taxonomy" id="2527987"/>
    <lineage>
        <taxon>Bacteria</taxon>
        <taxon>Pseudomonadati</taxon>
        <taxon>Planctomycetota</taxon>
        <taxon>Planctomycetia</taxon>
        <taxon>Pirellulales</taxon>
        <taxon>Pirellulaceae</taxon>
        <taxon>Allorhodopirellula</taxon>
    </lineage>
</organism>
<evidence type="ECO:0000256" key="5">
    <source>
        <dbReference type="ARBA" id="ARBA00022490"/>
    </source>
</evidence>
<comment type="subunit">
    <text evidence="4 16">Homodimer.</text>
</comment>
<dbReference type="EMBL" id="SJPK01000018">
    <property type="protein sequence ID" value="TWT56010.1"/>
    <property type="molecule type" value="Genomic_DNA"/>
</dbReference>
<comment type="subcellular location">
    <subcellularLocation>
        <location evidence="2 16">Cytoplasm</location>
    </subcellularLocation>
</comment>
<dbReference type="PANTHER" id="PTHR45765">
    <property type="entry name" value="METHIONINE--TRNA LIGASE"/>
    <property type="match status" value="1"/>
</dbReference>
<keyword evidence="10 16" id="KW-0862">Zinc</keyword>
<dbReference type="Gene3D" id="2.20.28.20">
    <property type="entry name" value="Methionyl-tRNA synthetase, Zn-domain"/>
    <property type="match status" value="1"/>
</dbReference>
<dbReference type="InterPro" id="IPR014729">
    <property type="entry name" value="Rossmann-like_a/b/a_fold"/>
</dbReference>
<dbReference type="SUPFAM" id="SSF47323">
    <property type="entry name" value="Anticodon-binding domain of a subclass of class I aminoacyl-tRNA synthetases"/>
    <property type="match status" value="1"/>
</dbReference>
<dbReference type="CDD" id="cd00814">
    <property type="entry name" value="MetRS_core"/>
    <property type="match status" value="1"/>
</dbReference>
<dbReference type="Proteomes" id="UP000318053">
    <property type="component" value="Unassembled WGS sequence"/>
</dbReference>
<dbReference type="FunFam" id="2.40.50.140:FF:000042">
    <property type="entry name" value="Methionine--tRNA ligase"/>
    <property type="match status" value="1"/>
</dbReference>
<dbReference type="GO" id="GO:0000049">
    <property type="term" value="F:tRNA binding"/>
    <property type="evidence" value="ECO:0007669"/>
    <property type="project" value="UniProtKB-UniRule"/>
</dbReference>
<evidence type="ECO:0000256" key="14">
    <source>
        <dbReference type="ARBA" id="ARBA00023146"/>
    </source>
</evidence>
<dbReference type="InterPro" id="IPR033911">
    <property type="entry name" value="MetRS_core"/>
</dbReference>
<comment type="catalytic activity">
    <reaction evidence="15 16">
        <text>tRNA(Met) + L-methionine + ATP = L-methionyl-tRNA(Met) + AMP + diphosphate</text>
        <dbReference type="Rhea" id="RHEA:13481"/>
        <dbReference type="Rhea" id="RHEA-COMP:9667"/>
        <dbReference type="Rhea" id="RHEA-COMP:9698"/>
        <dbReference type="ChEBI" id="CHEBI:30616"/>
        <dbReference type="ChEBI" id="CHEBI:33019"/>
        <dbReference type="ChEBI" id="CHEBI:57844"/>
        <dbReference type="ChEBI" id="CHEBI:78442"/>
        <dbReference type="ChEBI" id="CHEBI:78530"/>
        <dbReference type="ChEBI" id="CHEBI:456215"/>
        <dbReference type="EC" id="6.1.1.10"/>
    </reaction>
</comment>
<dbReference type="InterPro" id="IPR041872">
    <property type="entry name" value="Anticodon_Met"/>
</dbReference>
<keyword evidence="13 16" id="KW-0648">Protein biosynthesis</keyword>
<dbReference type="GO" id="GO:0046872">
    <property type="term" value="F:metal ion binding"/>
    <property type="evidence" value="ECO:0007669"/>
    <property type="project" value="UniProtKB-KW"/>
</dbReference>
<dbReference type="InterPro" id="IPR015413">
    <property type="entry name" value="Methionyl/Leucyl_tRNA_Synth"/>
</dbReference>
<dbReference type="PROSITE" id="PS50886">
    <property type="entry name" value="TRBD"/>
    <property type="match status" value="1"/>
</dbReference>
<evidence type="ECO:0000313" key="19">
    <source>
        <dbReference type="Proteomes" id="UP000318053"/>
    </source>
</evidence>
<keyword evidence="7 16" id="KW-0436">Ligase</keyword>
<dbReference type="Gene3D" id="1.10.730.10">
    <property type="entry name" value="Isoleucyl-tRNA Synthetase, Domain 1"/>
    <property type="match status" value="1"/>
</dbReference>
<keyword evidence="19" id="KW-1185">Reference proteome</keyword>
<protein>
    <recommendedName>
        <fullName evidence="16">Methionine--tRNA ligase</fullName>
        <ecNumber evidence="16">6.1.1.10</ecNumber>
    </recommendedName>
    <alternativeName>
        <fullName evidence="16">Methionyl-tRNA synthetase</fullName>
        <shortName evidence="16">MetRS</shortName>
    </alternativeName>
</protein>
<dbReference type="GO" id="GO:0006431">
    <property type="term" value="P:methionyl-tRNA aminoacylation"/>
    <property type="evidence" value="ECO:0007669"/>
    <property type="project" value="UniProtKB-UniRule"/>
</dbReference>
<comment type="caution">
    <text evidence="18">The sequence shown here is derived from an EMBL/GenBank/DDBJ whole genome shotgun (WGS) entry which is preliminary data.</text>
</comment>
<dbReference type="AlphaFoldDB" id="A0A5C5WZL4"/>
<dbReference type="GO" id="GO:0005524">
    <property type="term" value="F:ATP binding"/>
    <property type="evidence" value="ECO:0007669"/>
    <property type="project" value="UniProtKB-UniRule"/>
</dbReference>
<feature type="domain" description="TRNA-binding" evidence="17">
    <location>
        <begin position="600"/>
        <end position="702"/>
    </location>
</feature>
<dbReference type="SUPFAM" id="SSF57770">
    <property type="entry name" value="Methionyl-tRNA synthetase (MetRS), Zn-domain"/>
    <property type="match status" value="1"/>
</dbReference>
<dbReference type="GO" id="GO:0005829">
    <property type="term" value="C:cytosol"/>
    <property type="evidence" value="ECO:0007669"/>
    <property type="project" value="TreeGrafter"/>
</dbReference>
<dbReference type="NCBIfam" id="NF001100">
    <property type="entry name" value="PRK00133.1"/>
    <property type="match status" value="1"/>
</dbReference>
<keyword evidence="9 16" id="KW-0547">Nucleotide-binding</keyword>
<evidence type="ECO:0000256" key="6">
    <source>
        <dbReference type="ARBA" id="ARBA00022555"/>
    </source>
</evidence>
<dbReference type="InterPro" id="IPR001412">
    <property type="entry name" value="aa-tRNA-synth_I_CS"/>
</dbReference>
<proteinExistence type="inferred from homology"/>
<feature type="binding site" evidence="16">
    <location>
        <position position="179"/>
    </location>
    <ligand>
        <name>Zn(2+)</name>
        <dbReference type="ChEBI" id="CHEBI:29105"/>
    </ligand>
</feature>
<keyword evidence="11 16" id="KW-0067">ATP-binding</keyword>
<dbReference type="EC" id="6.1.1.10" evidence="16"/>
<dbReference type="Gene3D" id="3.40.50.620">
    <property type="entry name" value="HUPs"/>
    <property type="match status" value="1"/>
</dbReference>
<dbReference type="InterPro" id="IPR009080">
    <property type="entry name" value="tRNAsynth_Ia_anticodon-bd"/>
</dbReference>
<dbReference type="Pfam" id="PF19303">
    <property type="entry name" value="Anticodon_3"/>
    <property type="match status" value="1"/>
</dbReference>
<dbReference type="Pfam" id="PF01588">
    <property type="entry name" value="tRNA_bind"/>
    <property type="match status" value="1"/>
</dbReference>
<comment type="function">
    <text evidence="1 16">Is required not only for elongation of protein synthesis but also for the initiation of all mRNA translation through initiator tRNA(fMet) aminoacylation.</text>
</comment>
<evidence type="ECO:0000256" key="9">
    <source>
        <dbReference type="ARBA" id="ARBA00022741"/>
    </source>
</evidence>
<dbReference type="GO" id="GO:0004825">
    <property type="term" value="F:methionine-tRNA ligase activity"/>
    <property type="evidence" value="ECO:0007669"/>
    <property type="project" value="UniProtKB-UniRule"/>
</dbReference>
<evidence type="ECO:0000256" key="4">
    <source>
        <dbReference type="ARBA" id="ARBA00011738"/>
    </source>
</evidence>
<dbReference type="PANTHER" id="PTHR45765:SF1">
    <property type="entry name" value="METHIONINE--TRNA LIGASE, CYTOPLASMIC"/>
    <property type="match status" value="1"/>
</dbReference>
<comment type="cofactor">
    <cofactor evidence="16">
        <name>Zn(2+)</name>
        <dbReference type="ChEBI" id="CHEBI:29105"/>
    </cofactor>
    <text evidence="16">Binds 1 zinc ion per subunit.</text>
</comment>
<feature type="binding site" evidence="16">
    <location>
        <position position="177"/>
    </location>
    <ligand>
        <name>Zn(2+)</name>
        <dbReference type="ChEBI" id="CHEBI:29105"/>
    </ligand>
</feature>